<accession>A0AAV7LM56</accession>
<feature type="compositionally biased region" description="Polar residues" evidence="1">
    <location>
        <begin position="28"/>
        <end position="50"/>
    </location>
</feature>
<evidence type="ECO:0000313" key="3">
    <source>
        <dbReference type="Proteomes" id="UP001066276"/>
    </source>
</evidence>
<feature type="region of interest" description="Disordered" evidence="1">
    <location>
        <begin position="25"/>
        <end position="113"/>
    </location>
</feature>
<dbReference type="AlphaFoldDB" id="A0AAV7LM56"/>
<feature type="region of interest" description="Disordered" evidence="1">
    <location>
        <begin position="1"/>
        <end position="20"/>
    </location>
</feature>
<keyword evidence="3" id="KW-1185">Reference proteome</keyword>
<reference evidence="2" key="1">
    <citation type="journal article" date="2022" name="bioRxiv">
        <title>Sequencing and chromosome-scale assembly of the giantPleurodeles waltlgenome.</title>
        <authorList>
            <person name="Brown T."/>
            <person name="Elewa A."/>
            <person name="Iarovenko S."/>
            <person name="Subramanian E."/>
            <person name="Araus A.J."/>
            <person name="Petzold A."/>
            <person name="Susuki M."/>
            <person name="Suzuki K.-i.T."/>
            <person name="Hayashi T."/>
            <person name="Toyoda A."/>
            <person name="Oliveira C."/>
            <person name="Osipova E."/>
            <person name="Leigh N.D."/>
            <person name="Simon A."/>
            <person name="Yun M.H."/>
        </authorList>
    </citation>
    <scope>NUCLEOTIDE SEQUENCE</scope>
    <source>
        <strain evidence="2">20211129_DDA</strain>
        <tissue evidence="2">Liver</tissue>
    </source>
</reference>
<comment type="caution">
    <text evidence="2">The sequence shown here is derived from an EMBL/GenBank/DDBJ whole genome shotgun (WGS) entry which is preliminary data.</text>
</comment>
<organism evidence="2 3">
    <name type="scientific">Pleurodeles waltl</name>
    <name type="common">Iberian ribbed newt</name>
    <dbReference type="NCBI Taxonomy" id="8319"/>
    <lineage>
        <taxon>Eukaryota</taxon>
        <taxon>Metazoa</taxon>
        <taxon>Chordata</taxon>
        <taxon>Craniata</taxon>
        <taxon>Vertebrata</taxon>
        <taxon>Euteleostomi</taxon>
        <taxon>Amphibia</taxon>
        <taxon>Batrachia</taxon>
        <taxon>Caudata</taxon>
        <taxon>Salamandroidea</taxon>
        <taxon>Salamandridae</taxon>
        <taxon>Pleurodelinae</taxon>
        <taxon>Pleurodeles</taxon>
    </lineage>
</organism>
<dbReference type="EMBL" id="JANPWB010000015">
    <property type="protein sequence ID" value="KAJ1092637.1"/>
    <property type="molecule type" value="Genomic_DNA"/>
</dbReference>
<evidence type="ECO:0000313" key="2">
    <source>
        <dbReference type="EMBL" id="KAJ1092637.1"/>
    </source>
</evidence>
<protein>
    <submittedName>
        <fullName evidence="2">Uncharacterized protein</fullName>
    </submittedName>
</protein>
<dbReference type="Proteomes" id="UP001066276">
    <property type="component" value="Chromosome 11"/>
</dbReference>
<sequence>MWNGPRHAKGRKNVAPDRLSKLALLGPTSLSTNEPELVEQTQTPTGLKTSEQAKEHRTPGQALTQNKVPLQRKQHPATPTPEAEEKEQHQPPTVTQKNPVYQSRPLEWTNRDD</sequence>
<proteinExistence type="predicted"/>
<feature type="compositionally biased region" description="Basic residues" evidence="1">
    <location>
        <begin position="1"/>
        <end position="12"/>
    </location>
</feature>
<name>A0AAV7LM56_PLEWA</name>
<evidence type="ECO:0000256" key="1">
    <source>
        <dbReference type="SAM" id="MobiDB-lite"/>
    </source>
</evidence>
<gene>
    <name evidence="2" type="ORF">NDU88_005747</name>
</gene>
<feature type="compositionally biased region" description="Polar residues" evidence="1">
    <location>
        <begin position="90"/>
        <end position="101"/>
    </location>
</feature>